<evidence type="ECO:0000256" key="4">
    <source>
        <dbReference type="ARBA" id="ARBA00023180"/>
    </source>
</evidence>
<dbReference type="GO" id="GO:0004563">
    <property type="term" value="F:beta-N-acetylhexosaminidase activity"/>
    <property type="evidence" value="ECO:0007669"/>
    <property type="project" value="UniProtKB-EC"/>
</dbReference>
<evidence type="ECO:0000256" key="1">
    <source>
        <dbReference type="ARBA" id="ARBA00001231"/>
    </source>
</evidence>
<dbReference type="Gene3D" id="3.20.20.80">
    <property type="entry name" value="Glycosidases"/>
    <property type="match status" value="2"/>
</dbReference>
<dbReference type="Pfam" id="PF14845">
    <property type="entry name" value="Glycohydro_20b2"/>
    <property type="match status" value="1"/>
</dbReference>
<dbReference type="EC" id="3.2.1.52" evidence="6"/>
<keyword evidence="8" id="KW-0732">Signal</keyword>
<dbReference type="SUPFAM" id="SSF55545">
    <property type="entry name" value="beta-N-acetylhexosaminidase-like domain"/>
    <property type="match status" value="1"/>
</dbReference>
<dbReference type="InterPro" id="IPR029019">
    <property type="entry name" value="HEX_eukaryotic_N"/>
</dbReference>
<feature type="domain" description="Glycoside hydrolase family 20 catalytic" evidence="9">
    <location>
        <begin position="186"/>
        <end position="404"/>
    </location>
</feature>
<dbReference type="InterPro" id="IPR017853">
    <property type="entry name" value="GH"/>
</dbReference>
<keyword evidence="5 6" id="KW-0326">Glycosidase</keyword>
<evidence type="ECO:0000256" key="2">
    <source>
        <dbReference type="ARBA" id="ARBA00006285"/>
    </source>
</evidence>
<dbReference type="GO" id="GO:0030203">
    <property type="term" value="P:glycosaminoglycan metabolic process"/>
    <property type="evidence" value="ECO:0007669"/>
    <property type="project" value="TreeGrafter"/>
</dbReference>
<evidence type="ECO:0000313" key="12">
    <source>
        <dbReference type="Proteomes" id="UP000507245"/>
    </source>
</evidence>
<evidence type="ECO:0000259" key="10">
    <source>
        <dbReference type="Pfam" id="PF14845"/>
    </source>
</evidence>
<sequence>MSTLFLILFFFSHSLCVLQTQGLNSADEVNDSLTYLWPLPSEFTSGNKTFSVHPQLSLVVGGNGGNSSILRLGFDRYKAIIFKNSHGVSSFDRIRGRRLSYDVTKLKVVVHSDSEDLQLGVDESYTLFVQKKDGQSIVGEATIEANTVYGALRALETFSQLCTFDYGSKSVQVYRAPWYIRDSPRFAYRGLLLDTSRHYLPVDVIKQVIESMSYAKLNVLHWHVIDRESFPLEVPSYPKLWKGSYTKWERYTVEDAIEIVSFAKTRGINVMAEVDVPGHAESWGAGYPNLWPSTSCKEPLDVSKSSTFDVVSGILTDMRKIFPFELFHLGGDEVNTTCWSSTRHVKQWLQQHNMTTKDAYQYFVLKAQEIAISKNWTPVNWEETFNTFPTKLNPKTVVHNWLGPGMSLGKILIMLNHLKELMMFLSKSLFLEEKYACGGETADTSDVQQTIWPRAAAAAERLWSRREATSARNGNLTALPRLQYFRCLLNRRGVQAAPVTNFYARSPPIWSGSCYDQ</sequence>
<dbReference type="PRINTS" id="PR00738">
    <property type="entry name" value="GLHYDRLASE20"/>
</dbReference>
<evidence type="ECO:0000256" key="6">
    <source>
        <dbReference type="PIRNR" id="PIRNR001093"/>
    </source>
</evidence>
<evidence type="ECO:0000259" key="9">
    <source>
        <dbReference type="Pfam" id="PF00728"/>
    </source>
</evidence>
<dbReference type="InterPro" id="IPR025705">
    <property type="entry name" value="Beta_hexosaminidase_sua/sub"/>
</dbReference>
<feature type="signal peptide" evidence="8">
    <location>
        <begin position="1"/>
        <end position="16"/>
    </location>
</feature>
<feature type="chain" id="PRO_5027001666" description="Beta-hexosaminidase" evidence="8">
    <location>
        <begin position="17"/>
        <end position="517"/>
    </location>
</feature>
<dbReference type="InterPro" id="IPR029018">
    <property type="entry name" value="Hex-like_dom2"/>
</dbReference>
<dbReference type="PANTHER" id="PTHR22600:SF40">
    <property type="entry name" value="BETA-HEXOSAMINIDASE 1"/>
    <property type="match status" value="1"/>
</dbReference>
<dbReference type="SUPFAM" id="SSF51445">
    <property type="entry name" value="(Trans)glycosidases"/>
    <property type="match status" value="1"/>
</dbReference>
<dbReference type="PANTHER" id="PTHR22600">
    <property type="entry name" value="BETA-HEXOSAMINIDASE"/>
    <property type="match status" value="1"/>
</dbReference>
<evidence type="ECO:0000256" key="5">
    <source>
        <dbReference type="ARBA" id="ARBA00023295"/>
    </source>
</evidence>
<dbReference type="OrthoDB" id="428480at2759"/>
<feature type="active site" description="Proton donor" evidence="7">
    <location>
        <position position="333"/>
    </location>
</feature>
<reference evidence="12" key="1">
    <citation type="journal article" date="2020" name="Genome Biol.">
        <title>Gamete binning: chromosome-level and haplotype-resolved genome assembly enabled by high-throughput single-cell sequencing of gamete genomes.</title>
        <authorList>
            <person name="Campoy J.A."/>
            <person name="Sun H."/>
            <person name="Goel M."/>
            <person name="Jiao W.-B."/>
            <person name="Folz-Donahue K."/>
            <person name="Wang N."/>
            <person name="Rubio M."/>
            <person name="Liu C."/>
            <person name="Kukat C."/>
            <person name="Ruiz D."/>
            <person name="Huettel B."/>
            <person name="Schneeberger K."/>
        </authorList>
    </citation>
    <scope>NUCLEOTIDE SEQUENCE [LARGE SCALE GENOMIC DNA]</scope>
    <source>
        <strain evidence="12">cv. Rojo Pasion</strain>
    </source>
</reference>
<dbReference type="Pfam" id="PF00728">
    <property type="entry name" value="Glyco_hydro_20"/>
    <property type="match status" value="1"/>
</dbReference>
<evidence type="ECO:0000313" key="11">
    <source>
        <dbReference type="EMBL" id="CAB4301092.1"/>
    </source>
</evidence>
<accession>A0A6J5WN67</accession>
<proteinExistence type="inferred from homology"/>
<dbReference type="EMBL" id="CAEKKB010000002">
    <property type="protein sequence ID" value="CAB4301092.1"/>
    <property type="molecule type" value="Genomic_DNA"/>
</dbReference>
<keyword evidence="3 6" id="KW-0378">Hydrolase</keyword>
<dbReference type="GO" id="GO:0016020">
    <property type="term" value="C:membrane"/>
    <property type="evidence" value="ECO:0007669"/>
    <property type="project" value="TreeGrafter"/>
</dbReference>
<name>A0A6J5WN67_PRUAR</name>
<comment type="catalytic activity">
    <reaction evidence="1 6">
        <text>Hydrolysis of terminal non-reducing N-acetyl-D-hexosamine residues in N-acetyl-beta-D-hexosaminides.</text>
        <dbReference type="EC" id="3.2.1.52"/>
    </reaction>
</comment>
<dbReference type="AlphaFoldDB" id="A0A6J5WN67"/>
<dbReference type="Proteomes" id="UP000507245">
    <property type="component" value="Unassembled WGS sequence"/>
</dbReference>
<dbReference type="Gene3D" id="3.30.379.10">
    <property type="entry name" value="Chitobiase/beta-hexosaminidase domain 2-like"/>
    <property type="match status" value="1"/>
</dbReference>
<keyword evidence="4" id="KW-0325">Glycoprotein</keyword>
<organism evidence="11 12">
    <name type="scientific">Prunus armeniaca</name>
    <name type="common">Apricot</name>
    <name type="synonym">Armeniaca vulgaris</name>
    <dbReference type="NCBI Taxonomy" id="36596"/>
    <lineage>
        <taxon>Eukaryota</taxon>
        <taxon>Viridiplantae</taxon>
        <taxon>Streptophyta</taxon>
        <taxon>Embryophyta</taxon>
        <taxon>Tracheophyta</taxon>
        <taxon>Spermatophyta</taxon>
        <taxon>Magnoliopsida</taxon>
        <taxon>eudicotyledons</taxon>
        <taxon>Gunneridae</taxon>
        <taxon>Pentapetalae</taxon>
        <taxon>rosids</taxon>
        <taxon>fabids</taxon>
        <taxon>Rosales</taxon>
        <taxon>Rosaceae</taxon>
        <taxon>Amygdaloideae</taxon>
        <taxon>Amygdaleae</taxon>
        <taxon>Prunus</taxon>
    </lineage>
</organism>
<gene>
    <name evidence="11" type="ORF">ORAREDHAP_LOCUS16490</name>
</gene>
<keyword evidence="12" id="KW-1185">Reference proteome</keyword>
<evidence type="ECO:0000256" key="3">
    <source>
        <dbReference type="ARBA" id="ARBA00022801"/>
    </source>
</evidence>
<comment type="similarity">
    <text evidence="2 6">Belongs to the glycosyl hydrolase 20 family.</text>
</comment>
<protein>
    <recommendedName>
        <fullName evidence="6">Beta-hexosaminidase</fullName>
        <ecNumber evidence="6">3.2.1.52</ecNumber>
    </recommendedName>
</protein>
<dbReference type="InterPro" id="IPR015883">
    <property type="entry name" value="Glyco_hydro_20_cat"/>
</dbReference>
<dbReference type="PIRSF" id="PIRSF001093">
    <property type="entry name" value="B-hxosamndse_ab_euk"/>
    <property type="match status" value="1"/>
</dbReference>
<evidence type="ECO:0000256" key="7">
    <source>
        <dbReference type="PIRSR" id="PIRSR001093-1"/>
    </source>
</evidence>
<dbReference type="GO" id="GO:0005975">
    <property type="term" value="P:carbohydrate metabolic process"/>
    <property type="evidence" value="ECO:0007669"/>
    <property type="project" value="InterPro"/>
</dbReference>
<evidence type="ECO:0000256" key="8">
    <source>
        <dbReference type="SAM" id="SignalP"/>
    </source>
</evidence>
<feature type="domain" description="Beta-hexosaminidase eukaryotic type N-terminal" evidence="10">
    <location>
        <begin position="36"/>
        <end position="161"/>
    </location>
</feature>